<evidence type="ECO:0000256" key="1">
    <source>
        <dbReference type="SAM" id="MobiDB-lite"/>
    </source>
</evidence>
<dbReference type="AlphaFoldDB" id="A0A5N6SKK1"/>
<keyword evidence="2" id="KW-1133">Transmembrane helix</keyword>
<gene>
    <name evidence="3" type="ORF">BDV38DRAFT_295371</name>
</gene>
<reference evidence="3 4" key="1">
    <citation type="submission" date="2019-04" db="EMBL/GenBank/DDBJ databases">
        <title>Friends and foes A comparative genomics study of 23 Aspergillus species from section Flavi.</title>
        <authorList>
            <consortium name="DOE Joint Genome Institute"/>
            <person name="Kjaerbolling I."/>
            <person name="Vesth T."/>
            <person name="Frisvad J.C."/>
            <person name="Nybo J.L."/>
            <person name="Theobald S."/>
            <person name="Kildgaard S."/>
            <person name="Isbrandt T."/>
            <person name="Kuo A."/>
            <person name="Sato A."/>
            <person name="Lyhne E.K."/>
            <person name="Kogle M.E."/>
            <person name="Wiebenga A."/>
            <person name="Kun R.S."/>
            <person name="Lubbers R.J."/>
            <person name="Makela M.R."/>
            <person name="Barry K."/>
            <person name="Chovatia M."/>
            <person name="Clum A."/>
            <person name="Daum C."/>
            <person name="Haridas S."/>
            <person name="He G."/>
            <person name="LaButti K."/>
            <person name="Lipzen A."/>
            <person name="Mondo S."/>
            <person name="Riley R."/>
            <person name="Salamov A."/>
            <person name="Simmons B.A."/>
            <person name="Magnuson J.K."/>
            <person name="Henrissat B."/>
            <person name="Mortensen U.H."/>
            <person name="Larsen T.O."/>
            <person name="Devries R.P."/>
            <person name="Grigoriev I.V."/>
            <person name="Machida M."/>
            <person name="Baker S.E."/>
            <person name="Andersen M.R."/>
        </authorList>
    </citation>
    <scope>NUCLEOTIDE SEQUENCE [LARGE SCALE GENOMIC DNA]</scope>
    <source>
        <strain evidence="3 4">CBS 117625</strain>
    </source>
</reference>
<protein>
    <submittedName>
        <fullName evidence="3">Uncharacterized protein</fullName>
    </submittedName>
</protein>
<proteinExistence type="predicted"/>
<keyword evidence="4" id="KW-1185">Reference proteome</keyword>
<evidence type="ECO:0000313" key="4">
    <source>
        <dbReference type="Proteomes" id="UP000325672"/>
    </source>
</evidence>
<dbReference type="EMBL" id="ML743604">
    <property type="protein sequence ID" value="KAE8134439.1"/>
    <property type="molecule type" value="Genomic_DNA"/>
</dbReference>
<sequence length="602" mass="65627">MELEVYHGAPSAQVASFSGTESPRNSRNSDAQLHPKDASVSAVEKDNQRDQTAFDIAGWPIGSRKLSRLDIGSLLVNLLGIATAVLYLVLIVIVIKRNGSSVDKADWNRVETAMNLGATLFPLTFAAVIGRMNQQLAAWKLERGVSIGVLEQLFGSSTFFNTVTTQISLRSINPLALLLIILWCISPLGSQSILRMLYTKPTSITRSIDLTYGNDTELSTHTFTPSTTFTKATAMYQESLLSPDIVKHSPLDIFGRLKIPLVDLGDPGSATSDWIELDTNNTDYSSLTGIVIEGVKDESGETEFTMEAPYYNLHMSSIEGEPTFNSKGFDFEDDGMYTIDKSETRYGLTKVYFNFTIPDTNFKASFNLTEQYVDMRVKCVDGIANCATTAVRPISRTSPHANGTYWADARAIKVLFRYLRSAGSERSLTEAYFRNPDTPLAADIYTGSTFTIPVDIFLLRLTQVVNTYGLLLSASDGGGSYNGTGNFTDTTPPPIYEISWPWLAISIVGIVTIIVGAFVPALLGFFTRNPDILGYVSTMTRDAPTLEVPPGGGTLGGIDRALLLKDISIRLGDITDDSGSVSRIGIGTLDQASPSKKGRLYE</sequence>
<dbReference type="Proteomes" id="UP000325672">
    <property type="component" value="Unassembled WGS sequence"/>
</dbReference>
<feature type="transmembrane region" description="Helical" evidence="2">
    <location>
        <begin position="74"/>
        <end position="95"/>
    </location>
</feature>
<evidence type="ECO:0000313" key="3">
    <source>
        <dbReference type="EMBL" id="KAE8134439.1"/>
    </source>
</evidence>
<name>A0A5N6SKK1_ASPPS</name>
<dbReference type="RefSeq" id="XP_031910502.1">
    <property type="nucleotide sequence ID" value="XM_032062694.1"/>
</dbReference>
<feature type="compositionally biased region" description="Polar residues" evidence="1">
    <location>
        <begin position="13"/>
        <end position="31"/>
    </location>
</feature>
<feature type="transmembrane region" description="Helical" evidence="2">
    <location>
        <begin position="500"/>
        <end position="526"/>
    </location>
</feature>
<feature type="transmembrane region" description="Helical" evidence="2">
    <location>
        <begin position="115"/>
        <end position="133"/>
    </location>
</feature>
<feature type="region of interest" description="Disordered" evidence="1">
    <location>
        <begin position="1"/>
        <end position="46"/>
    </location>
</feature>
<accession>A0A5N6SKK1</accession>
<keyword evidence="2" id="KW-0812">Transmembrane</keyword>
<feature type="transmembrane region" description="Helical" evidence="2">
    <location>
        <begin position="175"/>
        <end position="198"/>
    </location>
</feature>
<evidence type="ECO:0000256" key="2">
    <source>
        <dbReference type="SAM" id="Phobius"/>
    </source>
</evidence>
<keyword evidence="2" id="KW-0472">Membrane</keyword>
<dbReference type="GeneID" id="43646904"/>
<dbReference type="OrthoDB" id="3692311at2759"/>
<feature type="compositionally biased region" description="Basic and acidic residues" evidence="1">
    <location>
        <begin position="33"/>
        <end position="46"/>
    </location>
</feature>
<organism evidence="3 4">
    <name type="scientific">Aspergillus pseudotamarii</name>
    <dbReference type="NCBI Taxonomy" id="132259"/>
    <lineage>
        <taxon>Eukaryota</taxon>
        <taxon>Fungi</taxon>
        <taxon>Dikarya</taxon>
        <taxon>Ascomycota</taxon>
        <taxon>Pezizomycotina</taxon>
        <taxon>Eurotiomycetes</taxon>
        <taxon>Eurotiomycetidae</taxon>
        <taxon>Eurotiales</taxon>
        <taxon>Aspergillaceae</taxon>
        <taxon>Aspergillus</taxon>
        <taxon>Aspergillus subgen. Circumdati</taxon>
    </lineage>
</organism>